<dbReference type="GO" id="GO:0005507">
    <property type="term" value="F:copper ion binding"/>
    <property type="evidence" value="ECO:0007669"/>
    <property type="project" value="InterPro"/>
</dbReference>
<comment type="caution">
    <text evidence="6">The sequence shown here is derived from an EMBL/GenBank/DDBJ whole genome shotgun (WGS) entry which is preliminary data.</text>
</comment>
<dbReference type="GO" id="GO:0016491">
    <property type="term" value="F:oxidoreductase activity"/>
    <property type="evidence" value="ECO:0007669"/>
    <property type="project" value="UniProtKB-KW"/>
</dbReference>
<dbReference type="PANTHER" id="PTHR11709:SF394">
    <property type="entry name" value="FI03373P-RELATED"/>
    <property type="match status" value="1"/>
</dbReference>
<evidence type="ECO:0000256" key="4">
    <source>
        <dbReference type="SAM" id="SignalP"/>
    </source>
</evidence>
<proteinExistence type="predicted"/>
<dbReference type="RefSeq" id="WP_246061589.1">
    <property type="nucleotide sequence ID" value="NZ_BAAAPR010000009.1"/>
</dbReference>
<keyword evidence="3" id="KW-0186">Copper</keyword>
<protein>
    <submittedName>
        <fullName evidence="6">Multicopper oxidase</fullName>
    </submittedName>
</protein>
<feature type="signal peptide" evidence="4">
    <location>
        <begin position="1"/>
        <end position="45"/>
    </location>
</feature>
<name>A0A542E2W9_9MICO</name>
<gene>
    <name evidence="6" type="ORF">FB458_2793</name>
</gene>
<accession>A0A542E2W9</accession>
<dbReference type="Gene3D" id="2.60.40.420">
    <property type="entry name" value="Cupredoxins - blue copper proteins"/>
    <property type="match status" value="1"/>
</dbReference>
<dbReference type="EMBL" id="VFMN01000001">
    <property type="protein sequence ID" value="TQJ09680.1"/>
    <property type="molecule type" value="Genomic_DNA"/>
</dbReference>
<dbReference type="InterPro" id="IPR008972">
    <property type="entry name" value="Cupredoxin"/>
</dbReference>
<evidence type="ECO:0000256" key="2">
    <source>
        <dbReference type="ARBA" id="ARBA00023002"/>
    </source>
</evidence>
<keyword evidence="7" id="KW-1185">Reference proteome</keyword>
<keyword evidence="1" id="KW-0479">Metal-binding</keyword>
<feature type="domain" description="Plastocyanin-like" evidence="5">
    <location>
        <begin position="92"/>
        <end position="146"/>
    </location>
</feature>
<evidence type="ECO:0000313" key="7">
    <source>
        <dbReference type="Proteomes" id="UP000317893"/>
    </source>
</evidence>
<dbReference type="Proteomes" id="UP000317893">
    <property type="component" value="Unassembled WGS sequence"/>
</dbReference>
<dbReference type="PANTHER" id="PTHR11709">
    <property type="entry name" value="MULTI-COPPER OXIDASE"/>
    <property type="match status" value="1"/>
</dbReference>
<evidence type="ECO:0000259" key="5">
    <source>
        <dbReference type="Pfam" id="PF07732"/>
    </source>
</evidence>
<dbReference type="InterPro" id="IPR011707">
    <property type="entry name" value="Cu-oxidase-like_N"/>
</dbReference>
<evidence type="ECO:0000256" key="1">
    <source>
        <dbReference type="ARBA" id="ARBA00022723"/>
    </source>
</evidence>
<feature type="chain" id="PRO_5021823195" evidence="4">
    <location>
        <begin position="46"/>
        <end position="457"/>
    </location>
</feature>
<dbReference type="AlphaFoldDB" id="A0A542E2W9"/>
<evidence type="ECO:0000256" key="3">
    <source>
        <dbReference type="ARBA" id="ARBA00023008"/>
    </source>
</evidence>
<dbReference type="Pfam" id="PF07732">
    <property type="entry name" value="Cu-oxidase_3"/>
    <property type="match status" value="1"/>
</dbReference>
<keyword evidence="2" id="KW-0560">Oxidoreductase</keyword>
<dbReference type="SUPFAM" id="SSF49503">
    <property type="entry name" value="Cupredoxins"/>
    <property type="match status" value="2"/>
</dbReference>
<dbReference type="InterPro" id="IPR045087">
    <property type="entry name" value="Cu-oxidase_fam"/>
</dbReference>
<evidence type="ECO:0000313" key="6">
    <source>
        <dbReference type="EMBL" id="TQJ09680.1"/>
    </source>
</evidence>
<reference evidence="6 7" key="1">
    <citation type="submission" date="2019-06" db="EMBL/GenBank/DDBJ databases">
        <title>Sequencing the genomes of 1000 actinobacteria strains.</title>
        <authorList>
            <person name="Klenk H.-P."/>
        </authorList>
    </citation>
    <scope>NUCLEOTIDE SEQUENCE [LARGE SCALE GENOMIC DNA]</scope>
    <source>
        <strain evidence="6 7">DSM 18607</strain>
    </source>
</reference>
<organism evidence="6 7">
    <name type="scientific">Lapillicoccus jejuensis</name>
    <dbReference type="NCBI Taxonomy" id="402171"/>
    <lineage>
        <taxon>Bacteria</taxon>
        <taxon>Bacillati</taxon>
        <taxon>Actinomycetota</taxon>
        <taxon>Actinomycetes</taxon>
        <taxon>Micrococcales</taxon>
        <taxon>Intrasporangiaceae</taxon>
        <taxon>Lapillicoccus</taxon>
    </lineage>
</organism>
<sequence length="457" mass="48787">MSRLLRRLLPGSARLRPVTTRLGLGAAVLAMVAAVAATTPGSAQAATSEGLACDTSPTNSFTLTADDGYISTPDGNSIYTWSYADEAQRSFQFPGPVLCVDSGAPVTVVLHNHLPEATSIIFPGQRAVRADGRPAAPQFATDAQGDPTTTMTSMVQSADALSGATPGEVTYTFTAGSPGTYLYKSGTDADKQDQMGLYGALIVRPAGHAGQLTGRGDSAFDPAHEYLFLLSEVDPDLHLAVERHQAVDWAGYRARYFLINGRSMPDTLAPNNAPWLPNQPYGAMVHIKPYDPARPVENAIRYLNAGTHNYPFHPHGSDERVVTTDGQALQGAGGEDLSYSKYDLDVAPGQSLDVVFHWQDAEGWTIGANGQPTHQIPTQIPAITDQLLVGSDTWFSQSPYLGQKNAVPTYITDNNACGEYYHIAHSHALQEATNYGATFGGMMTLYRIDPPAGCPGN</sequence>
<keyword evidence="4" id="KW-0732">Signal</keyword>